<dbReference type="Pfam" id="PF07044">
    <property type="entry name" value="DUF1329"/>
    <property type="match status" value="1"/>
</dbReference>
<accession>A0A455WG40</accession>
<feature type="region of interest" description="Disordered" evidence="1">
    <location>
        <begin position="36"/>
        <end position="58"/>
    </location>
</feature>
<proteinExistence type="predicted"/>
<organism evidence="3">
    <name type="scientific">Marinobacter nauticus</name>
    <name type="common">Marinobacter hydrocarbonoclasticus</name>
    <name type="synonym">Marinobacter aquaeolei</name>
    <dbReference type="NCBI Taxonomy" id="2743"/>
    <lineage>
        <taxon>Bacteria</taxon>
        <taxon>Pseudomonadati</taxon>
        <taxon>Pseudomonadota</taxon>
        <taxon>Gammaproteobacteria</taxon>
        <taxon>Pseudomonadales</taxon>
        <taxon>Marinobacteraceae</taxon>
        <taxon>Marinobacter</taxon>
    </lineage>
</organism>
<reference evidence="3" key="1">
    <citation type="submission" date="2019-03" db="EMBL/GenBank/DDBJ databases">
        <title>Whole genome analysis of nitrate-reducing bacteria Marinobacter hydrocarbonoclasticus YB03.</title>
        <authorList>
            <person name="Azam A.H."/>
            <person name="Yuk S.R."/>
            <person name="Kamarisima K."/>
            <person name="Miyanaga K."/>
            <person name="Tanji Y."/>
        </authorList>
    </citation>
    <scope>NUCLEOTIDE SEQUENCE</scope>
    <source>
        <strain evidence="3">YB03</strain>
    </source>
</reference>
<protein>
    <recommendedName>
        <fullName evidence="4">DUF1329 domain-containing protein</fullName>
    </recommendedName>
</protein>
<name>A0A455WG40_MARNT</name>
<feature type="chain" id="PRO_5019781306" description="DUF1329 domain-containing protein" evidence="2">
    <location>
        <begin position="23"/>
        <end position="453"/>
    </location>
</feature>
<evidence type="ECO:0008006" key="4">
    <source>
        <dbReference type="Google" id="ProtNLM"/>
    </source>
</evidence>
<evidence type="ECO:0000256" key="1">
    <source>
        <dbReference type="SAM" id="MobiDB-lite"/>
    </source>
</evidence>
<keyword evidence="2" id="KW-0732">Signal</keyword>
<feature type="signal peptide" evidence="2">
    <location>
        <begin position="1"/>
        <end position="22"/>
    </location>
</feature>
<dbReference type="Gene3D" id="2.50.20.10">
    <property type="entry name" value="Lipoprotein localisation LolA/LolB/LppX"/>
    <property type="match status" value="1"/>
</dbReference>
<gene>
    <name evidence="3" type="ORF">YBY_30420</name>
</gene>
<sequence>MKTINVMAALGLSLLVSTPLVAAVSPEQADQLKGNLTPLGAERSGNAEGTIPSWAGGLTEPPANYKTGGHMVHPFPDDKVIATISIDNLDEYREKLTAGQQAMFEKYPESYRMNLYQSRRTSALPQEMHEKIYQNALNARLDDGGNGVTGFQEVIPFPIPQNGLEAIWNHLIRYRGGSLSRDIVQAVVKESGNYTLIHFADEAIYPSNMKGHDPEADSNILVYFKQTTTAPARLTGNRTLVHDTINQVIEPRRAWMYNAGQRRVRRAPQVAYDGPGTSSDGLRTVDNFDLFSGAPDKYNWELKGKREIYIPYNNYVLASDTLSYSDIVQPGHMNPEVLRYELHRVWEVEATLKADERNVYGRRTFYIDEDSWQIAAADYYDTRGDLWRVAEGFHVQYYYADTPYYAAEAIYDLLASRYLVLGLFNESDSPIKFGFTANKMDYTPAALRRSGFR</sequence>
<dbReference type="AlphaFoldDB" id="A0A455WG40"/>
<dbReference type="EMBL" id="AP019537">
    <property type="protein sequence ID" value="BBJ05193.1"/>
    <property type="molecule type" value="Genomic_DNA"/>
</dbReference>
<evidence type="ECO:0000313" key="3">
    <source>
        <dbReference type="EMBL" id="BBJ05193.1"/>
    </source>
</evidence>
<dbReference type="CDD" id="cd16329">
    <property type="entry name" value="LolA_like"/>
    <property type="match status" value="1"/>
</dbReference>
<dbReference type="InterPro" id="IPR010752">
    <property type="entry name" value="DUF1329"/>
</dbReference>
<evidence type="ECO:0000256" key="2">
    <source>
        <dbReference type="SAM" id="SignalP"/>
    </source>
</evidence>